<dbReference type="Pfam" id="PF25973">
    <property type="entry name" value="BSH_CzcB"/>
    <property type="match status" value="1"/>
</dbReference>
<evidence type="ECO:0000259" key="3">
    <source>
        <dbReference type="Pfam" id="PF25967"/>
    </source>
</evidence>
<dbReference type="PANTHER" id="PTHR30469:SF37">
    <property type="entry name" value="RAGD PROTEIN"/>
    <property type="match status" value="1"/>
</dbReference>
<feature type="domain" description="Multidrug resistance protein MdtA-like C-terminal permuted SH3" evidence="3">
    <location>
        <begin position="307"/>
        <end position="363"/>
    </location>
</feature>
<dbReference type="InterPro" id="IPR058647">
    <property type="entry name" value="BSH_CzcB-like"/>
</dbReference>
<comment type="similarity">
    <text evidence="1">Belongs to the membrane fusion protein (MFP) (TC 8.A.1) family.</text>
</comment>
<comment type="caution">
    <text evidence="5">The sequence shown here is derived from an EMBL/GenBank/DDBJ whole genome shotgun (WGS) entry which is preliminary data.</text>
</comment>
<evidence type="ECO:0000259" key="2">
    <source>
        <dbReference type="Pfam" id="PF25954"/>
    </source>
</evidence>
<protein>
    <submittedName>
        <fullName evidence="5">Efflux transporter, RND family, MFP subunit</fullName>
    </submittedName>
</protein>
<dbReference type="Gene3D" id="2.40.30.170">
    <property type="match status" value="1"/>
</dbReference>
<dbReference type="PANTHER" id="PTHR30469">
    <property type="entry name" value="MULTIDRUG RESISTANCE PROTEIN MDTA"/>
    <property type="match status" value="1"/>
</dbReference>
<dbReference type="SUPFAM" id="SSF111369">
    <property type="entry name" value="HlyD-like secretion proteins"/>
    <property type="match status" value="1"/>
</dbReference>
<dbReference type="Gene3D" id="2.40.50.100">
    <property type="match status" value="2"/>
</dbReference>
<dbReference type="FunFam" id="2.40.30.170:FF:000010">
    <property type="entry name" value="Efflux RND transporter periplasmic adaptor subunit"/>
    <property type="match status" value="1"/>
</dbReference>
<organism evidence="5 6">
    <name type="scientific">Chthoniobacter flavus Ellin428</name>
    <dbReference type="NCBI Taxonomy" id="497964"/>
    <lineage>
        <taxon>Bacteria</taxon>
        <taxon>Pseudomonadati</taxon>
        <taxon>Verrucomicrobiota</taxon>
        <taxon>Spartobacteria</taxon>
        <taxon>Chthoniobacterales</taxon>
        <taxon>Chthoniobacteraceae</taxon>
        <taxon>Chthoniobacter</taxon>
    </lineage>
</organism>
<proteinExistence type="inferred from homology"/>
<dbReference type="Proteomes" id="UP000005824">
    <property type="component" value="Unassembled WGS sequence"/>
</dbReference>
<dbReference type="eggNOG" id="COG0845">
    <property type="taxonomic scope" value="Bacteria"/>
</dbReference>
<dbReference type="Pfam" id="PF25954">
    <property type="entry name" value="Beta-barrel_RND_2"/>
    <property type="match status" value="1"/>
</dbReference>
<gene>
    <name evidence="5" type="ORF">CfE428DRAFT_0386</name>
</gene>
<dbReference type="GO" id="GO:1990281">
    <property type="term" value="C:efflux pump complex"/>
    <property type="evidence" value="ECO:0007669"/>
    <property type="project" value="TreeGrafter"/>
</dbReference>
<evidence type="ECO:0000256" key="1">
    <source>
        <dbReference type="ARBA" id="ARBA00009477"/>
    </source>
</evidence>
<feature type="domain" description="CzcB-like barrel-sandwich hybrid" evidence="4">
    <location>
        <begin position="62"/>
        <end position="210"/>
    </location>
</feature>
<dbReference type="STRING" id="497964.CfE428DRAFT_0386"/>
<keyword evidence="6" id="KW-1185">Reference proteome</keyword>
<dbReference type="EMBL" id="ABVL01000001">
    <property type="protein sequence ID" value="EDY22261.1"/>
    <property type="molecule type" value="Genomic_DNA"/>
</dbReference>
<dbReference type="NCBIfam" id="TIGR01730">
    <property type="entry name" value="RND_mfp"/>
    <property type="match status" value="1"/>
</dbReference>
<evidence type="ECO:0000313" key="5">
    <source>
        <dbReference type="EMBL" id="EDY22261.1"/>
    </source>
</evidence>
<dbReference type="AlphaFoldDB" id="B4CUM3"/>
<dbReference type="Pfam" id="PF25967">
    <property type="entry name" value="RND-MFP_C"/>
    <property type="match status" value="1"/>
</dbReference>
<evidence type="ECO:0000259" key="4">
    <source>
        <dbReference type="Pfam" id="PF25973"/>
    </source>
</evidence>
<dbReference type="InterPro" id="IPR058627">
    <property type="entry name" value="MdtA-like_C"/>
</dbReference>
<feature type="domain" description="CusB-like beta-barrel" evidence="2">
    <location>
        <begin position="231"/>
        <end position="300"/>
    </location>
</feature>
<accession>B4CUM3</accession>
<dbReference type="GO" id="GO:0015562">
    <property type="term" value="F:efflux transmembrane transporter activity"/>
    <property type="evidence" value="ECO:0007669"/>
    <property type="project" value="TreeGrafter"/>
</dbReference>
<name>B4CUM3_9BACT</name>
<dbReference type="InterPro" id="IPR006143">
    <property type="entry name" value="RND_pump_MFP"/>
</dbReference>
<dbReference type="InterPro" id="IPR058792">
    <property type="entry name" value="Beta-barrel_RND_2"/>
</dbReference>
<dbReference type="InParanoid" id="B4CUM3"/>
<evidence type="ECO:0000313" key="6">
    <source>
        <dbReference type="Proteomes" id="UP000005824"/>
    </source>
</evidence>
<sequence length="385" mass="41918" precursor="true">MPWFTIALVLAALAAAILYMGRHESGSAETAKTTVAVAKVAREDLVQDLWLSAEFHPYQEVSLHSKVAGYLKEISVDVGDQVKAGQKIAELEVPELQDELARDQSAYQASLEDVKRAEADFAQAKIVYGRLQGVSKDHPKLVAQQELDDARAKNDAMQGALGAAQQRVQERQSEVNKTKTLLDYATITVPFEGIITHRYADPGALIQAGTTSSTQTLPLVDLAQQDMLRLVFPVPESAAPLIQDGNPVEVSVSALNETFKGKISRFSGKVERATRTMHTEVDVPNRDGRYKPGMYAFVRLILKEEKNALAVPVQAVSTGDKPTVFVLNKDNVVEERPVTVGLQTPDKVQIRDGVAEGDLVIVGSRTLARPGQKATGKLIETPKTN</sequence>
<dbReference type="Gene3D" id="2.40.420.20">
    <property type="match status" value="1"/>
</dbReference>
<reference evidence="5 6" key="1">
    <citation type="journal article" date="2011" name="J. Bacteriol.">
        <title>Genome sequence of Chthoniobacter flavus Ellin428, an aerobic heterotrophic soil bacterium.</title>
        <authorList>
            <person name="Kant R."/>
            <person name="van Passel M.W."/>
            <person name="Palva A."/>
            <person name="Lucas S."/>
            <person name="Lapidus A."/>
            <person name="Glavina Del Rio T."/>
            <person name="Dalin E."/>
            <person name="Tice H."/>
            <person name="Bruce D."/>
            <person name="Goodwin L."/>
            <person name="Pitluck S."/>
            <person name="Larimer F.W."/>
            <person name="Land M.L."/>
            <person name="Hauser L."/>
            <person name="Sangwan P."/>
            <person name="de Vos W.M."/>
            <person name="Janssen P.H."/>
            <person name="Smidt H."/>
        </authorList>
    </citation>
    <scope>NUCLEOTIDE SEQUENCE [LARGE SCALE GENOMIC DNA]</scope>
    <source>
        <strain evidence="5 6">Ellin428</strain>
    </source>
</reference>